<dbReference type="AlphaFoldDB" id="A0A7R8ZQG5"/>
<dbReference type="PANTHER" id="PTHR33562:SF29">
    <property type="entry name" value="PROTEIN SLEEPLESS"/>
    <property type="match status" value="1"/>
</dbReference>
<name>A0A7R8ZQG5_9CRUS</name>
<evidence type="ECO:0000256" key="2">
    <source>
        <dbReference type="ARBA" id="ARBA00023180"/>
    </source>
</evidence>
<accession>A0A7R8ZQG5</accession>
<dbReference type="InterPro" id="IPR050975">
    <property type="entry name" value="Sleep_regulator"/>
</dbReference>
<evidence type="ECO:0000256" key="1">
    <source>
        <dbReference type="ARBA" id="ARBA00022729"/>
    </source>
</evidence>
<gene>
    <name evidence="3" type="ORF">CTOB1V02_LOCUS6318</name>
</gene>
<protein>
    <submittedName>
        <fullName evidence="3">Uncharacterized protein</fullName>
    </submittedName>
</protein>
<dbReference type="GO" id="GO:0032222">
    <property type="term" value="P:regulation of synaptic transmission, cholinergic"/>
    <property type="evidence" value="ECO:0007669"/>
    <property type="project" value="InterPro"/>
</dbReference>
<proteinExistence type="predicted"/>
<evidence type="ECO:0000313" key="3">
    <source>
        <dbReference type="EMBL" id="CAD7228435.1"/>
    </source>
</evidence>
<dbReference type="GO" id="GO:0030431">
    <property type="term" value="P:sleep"/>
    <property type="evidence" value="ECO:0007669"/>
    <property type="project" value="InterPro"/>
</dbReference>
<dbReference type="OrthoDB" id="6329445at2759"/>
<reference evidence="3" key="1">
    <citation type="submission" date="2020-11" db="EMBL/GenBank/DDBJ databases">
        <authorList>
            <person name="Tran Van P."/>
        </authorList>
    </citation>
    <scope>NUCLEOTIDE SEQUENCE</scope>
</reference>
<dbReference type="PANTHER" id="PTHR33562">
    <property type="entry name" value="ATILLA, ISOFORM B-RELATED-RELATED"/>
    <property type="match status" value="1"/>
</dbReference>
<dbReference type="Pfam" id="PF17064">
    <property type="entry name" value="QVR"/>
    <property type="match status" value="1"/>
</dbReference>
<organism evidence="3">
    <name type="scientific">Cyprideis torosa</name>
    <dbReference type="NCBI Taxonomy" id="163714"/>
    <lineage>
        <taxon>Eukaryota</taxon>
        <taxon>Metazoa</taxon>
        <taxon>Ecdysozoa</taxon>
        <taxon>Arthropoda</taxon>
        <taxon>Crustacea</taxon>
        <taxon>Oligostraca</taxon>
        <taxon>Ostracoda</taxon>
        <taxon>Podocopa</taxon>
        <taxon>Podocopida</taxon>
        <taxon>Cytherocopina</taxon>
        <taxon>Cytheroidea</taxon>
        <taxon>Cytherideidae</taxon>
        <taxon>Cyprideis</taxon>
    </lineage>
</organism>
<keyword evidence="2" id="KW-0325">Glycoprotein</keyword>
<dbReference type="EMBL" id="OB661536">
    <property type="protein sequence ID" value="CAD7228435.1"/>
    <property type="molecule type" value="Genomic_DNA"/>
</dbReference>
<sequence length="196" mass="22402">TAIRCYRCALQPLTRTKGQEVPPCSGELAYVECPFSTFCMKRRITWELGRGVTAIRCYRCALQPLTRTKGQEVPPCSGELAYVECPFSTFCMKRRITWELGRGVWINSTIRDCAKQLVPERVYQNGELKVMFAMDPDAYIEGCVRETHPLRQTSTEYCFCQNDLCNSSPTLRPTAYATAALLLLPFLFLRRMEDPT</sequence>
<keyword evidence="1" id="KW-0732">Signal</keyword>
<feature type="non-terminal residue" evidence="3">
    <location>
        <position position="196"/>
    </location>
</feature>
<dbReference type="InterPro" id="IPR031424">
    <property type="entry name" value="QVR-like"/>
</dbReference>